<name>A0AAV4WET6_CAEEX</name>
<reference evidence="1 2" key="1">
    <citation type="submission" date="2021-06" db="EMBL/GenBank/DDBJ databases">
        <title>Caerostris extrusa draft genome.</title>
        <authorList>
            <person name="Kono N."/>
            <person name="Arakawa K."/>
        </authorList>
    </citation>
    <scope>NUCLEOTIDE SEQUENCE [LARGE SCALE GENOMIC DNA]</scope>
</reference>
<accession>A0AAV4WET6</accession>
<evidence type="ECO:0000313" key="2">
    <source>
        <dbReference type="Proteomes" id="UP001054945"/>
    </source>
</evidence>
<gene>
    <name evidence="1" type="ORF">CEXT_316041</name>
</gene>
<protein>
    <submittedName>
        <fullName evidence="1">Uncharacterized protein</fullName>
    </submittedName>
</protein>
<comment type="caution">
    <text evidence="1">The sequence shown here is derived from an EMBL/GenBank/DDBJ whole genome shotgun (WGS) entry which is preliminary data.</text>
</comment>
<evidence type="ECO:0000313" key="1">
    <source>
        <dbReference type="EMBL" id="GIY81295.1"/>
    </source>
</evidence>
<organism evidence="1 2">
    <name type="scientific">Caerostris extrusa</name>
    <name type="common">Bark spider</name>
    <name type="synonym">Caerostris bankana</name>
    <dbReference type="NCBI Taxonomy" id="172846"/>
    <lineage>
        <taxon>Eukaryota</taxon>
        <taxon>Metazoa</taxon>
        <taxon>Ecdysozoa</taxon>
        <taxon>Arthropoda</taxon>
        <taxon>Chelicerata</taxon>
        <taxon>Arachnida</taxon>
        <taxon>Araneae</taxon>
        <taxon>Araneomorphae</taxon>
        <taxon>Entelegynae</taxon>
        <taxon>Araneoidea</taxon>
        <taxon>Araneidae</taxon>
        <taxon>Caerostris</taxon>
    </lineage>
</organism>
<proteinExistence type="predicted"/>
<sequence>MVRTKDGGSRADTLLAVRTTSAINRCPGDDLKTYGRMGFHFRLHHRFHALQQQLLLHSNVFRSTACQPVIENNR</sequence>
<dbReference type="AlphaFoldDB" id="A0AAV4WET6"/>
<dbReference type="Proteomes" id="UP001054945">
    <property type="component" value="Unassembled WGS sequence"/>
</dbReference>
<dbReference type="EMBL" id="BPLR01016103">
    <property type="protein sequence ID" value="GIY81295.1"/>
    <property type="molecule type" value="Genomic_DNA"/>
</dbReference>
<keyword evidence="2" id="KW-1185">Reference proteome</keyword>